<comment type="similarity">
    <text evidence="2">Belongs to the binding-protein-dependent transport system permease family. CysTW subfamily.</text>
</comment>
<dbReference type="CDD" id="cd06261">
    <property type="entry name" value="TM_PBP2"/>
    <property type="match status" value="1"/>
</dbReference>
<keyword evidence="11" id="KW-1185">Reference proteome</keyword>
<dbReference type="PANTHER" id="PTHR30450:SF1">
    <property type="entry name" value="D-METHIONINE TRANSPORT SYSTEM PERMEASE PROTEIN METI-RELATED"/>
    <property type="match status" value="1"/>
</dbReference>
<feature type="transmembrane region" description="Helical" evidence="8">
    <location>
        <begin position="192"/>
        <end position="215"/>
    </location>
</feature>
<dbReference type="AlphaFoldDB" id="A0A1H2Q7P7"/>
<dbReference type="GO" id="GO:0048473">
    <property type="term" value="P:D-methionine transmembrane transport"/>
    <property type="evidence" value="ECO:0007669"/>
    <property type="project" value="TreeGrafter"/>
</dbReference>
<keyword evidence="6 8" id="KW-1133">Transmembrane helix</keyword>
<keyword evidence="4" id="KW-1003">Cell membrane</keyword>
<dbReference type="Proteomes" id="UP000198828">
    <property type="component" value="Unassembled WGS sequence"/>
</dbReference>
<evidence type="ECO:0000256" key="4">
    <source>
        <dbReference type="ARBA" id="ARBA00022475"/>
    </source>
</evidence>
<feature type="domain" description="ABC transmembrane type-1" evidence="9">
    <location>
        <begin position="17"/>
        <end position="211"/>
    </location>
</feature>
<feature type="transmembrane region" description="Helical" evidence="8">
    <location>
        <begin position="63"/>
        <end position="83"/>
    </location>
</feature>
<comment type="subcellular location">
    <subcellularLocation>
        <location evidence="1 8">Cell membrane</location>
        <topology evidence="1 8">Multi-pass membrane protein</topology>
    </subcellularLocation>
</comment>
<dbReference type="Pfam" id="PF00528">
    <property type="entry name" value="BPD_transp_1"/>
    <property type="match status" value="1"/>
</dbReference>
<evidence type="ECO:0000256" key="5">
    <source>
        <dbReference type="ARBA" id="ARBA00022692"/>
    </source>
</evidence>
<dbReference type="InterPro" id="IPR035906">
    <property type="entry name" value="MetI-like_sf"/>
</dbReference>
<proteinExistence type="inferred from homology"/>
<dbReference type="FunFam" id="1.10.3720.10:FF:000002">
    <property type="entry name" value="D-methionine ABC transporter permease MetI"/>
    <property type="match status" value="1"/>
</dbReference>
<dbReference type="InterPro" id="IPR000515">
    <property type="entry name" value="MetI-like"/>
</dbReference>
<dbReference type="RefSeq" id="WP_093749734.1">
    <property type="nucleotide sequence ID" value="NZ_FNNG01000001.1"/>
</dbReference>
<evidence type="ECO:0000256" key="7">
    <source>
        <dbReference type="ARBA" id="ARBA00023136"/>
    </source>
</evidence>
<gene>
    <name evidence="10" type="ORF">SAMN05660923_00077</name>
</gene>
<dbReference type="Gene3D" id="1.10.3720.10">
    <property type="entry name" value="MetI-like"/>
    <property type="match status" value="1"/>
</dbReference>
<evidence type="ECO:0000256" key="8">
    <source>
        <dbReference type="RuleBase" id="RU363032"/>
    </source>
</evidence>
<keyword evidence="5 8" id="KW-0812">Transmembrane</keyword>
<evidence type="ECO:0000256" key="2">
    <source>
        <dbReference type="ARBA" id="ARBA00007069"/>
    </source>
</evidence>
<dbReference type="EMBL" id="FNNG01000001">
    <property type="protein sequence ID" value="SDW03040.1"/>
    <property type="molecule type" value="Genomic_DNA"/>
</dbReference>
<protein>
    <submittedName>
        <fullName evidence="10">D-methionine transport system permease protein</fullName>
    </submittedName>
</protein>
<dbReference type="GO" id="GO:0005886">
    <property type="term" value="C:plasma membrane"/>
    <property type="evidence" value="ECO:0007669"/>
    <property type="project" value="UniProtKB-SubCell"/>
</dbReference>
<evidence type="ECO:0000313" key="11">
    <source>
        <dbReference type="Proteomes" id="UP000198828"/>
    </source>
</evidence>
<evidence type="ECO:0000313" key="10">
    <source>
        <dbReference type="EMBL" id="SDW03040.1"/>
    </source>
</evidence>
<keyword evidence="7 8" id="KW-0472">Membrane</keyword>
<reference evidence="10 11" key="1">
    <citation type="submission" date="2016-10" db="EMBL/GenBank/DDBJ databases">
        <authorList>
            <person name="de Groot N.N."/>
        </authorList>
    </citation>
    <scope>NUCLEOTIDE SEQUENCE [LARGE SCALE GENOMIC DNA]</scope>
    <source>
        <strain evidence="10 11">DSM 23310</strain>
    </source>
</reference>
<dbReference type="PANTHER" id="PTHR30450">
    <property type="entry name" value="ABC TRANSPORTER PERMEASE"/>
    <property type="match status" value="1"/>
</dbReference>
<keyword evidence="3 8" id="KW-0813">Transport</keyword>
<dbReference type="OrthoDB" id="9793490at2"/>
<evidence type="ECO:0000256" key="1">
    <source>
        <dbReference type="ARBA" id="ARBA00004651"/>
    </source>
</evidence>
<accession>A0A1H2Q7P7</accession>
<name>A0A1H2Q7P7_9FIRM</name>
<dbReference type="SUPFAM" id="SSF161098">
    <property type="entry name" value="MetI-like"/>
    <property type="match status" value="1"/>
</dbReference>
<evidence type="ECO:0000256" key="3">
    <source>
        <dbReference type="ARBA" id="ARBA00022448"/>
    </source>
</evidence>
<dbReference type="InterPro" id="IPR051322">
    <property type="entry name" value="AA_ABC_Transporter_Permease"/>
</dbReference>
<sequence>MNRDPLQLIVKIVMPAFLDTLYMVVIATTISTIIGFFIGIILYVTDKDGLRPNASIYKVLDAVVNMIRSFPFIILVVSIIPITRAIVGTSIGKNAAIVPLVFAGSPFIARLIEGSLKDVDKGLVEVGKSFGLSHTQIIFKIAVKEAVPTIINNITFATVAILGTTAMAGTVGAGGLGATAITYGYQNFNDTIMYGIVVILIILVQLIQLVGCKIYRKKI</sequence>
<organism evidence="10 11">
    <name type="scientific">Tepidimicrobium xylanilyticum</name>
    <dbReference type="NCBI Taxonomy" id="1123352"/>
    <lineage>
        <taxon>Bacteria</taxon>
        <taxon>Bacillati</taxon>
        <taxon>Bacillota</taxon>
        <taxon>Tissierellia</taxon>
        <taxon>Tissierellales</taxon>
        <taxon>Tepidimicrobiaceae</taxon>
        <taxon>Tepidimicrobium</taxon>
    </lineage>
</organism>
<evidence type="ECO:0000259" key="9">
    <source>
        <dbReference type="PROSITE" id="PS50928"/>
    </source>
</evidence>
<feature type="transmembrane region" description="Helical" evidence="8">
    <location>
        <begin position="21"/>
        <end position="43"/>
    </location>
</feature>
<evidence type="ECO:0000256" key="6">
    <source>
        <dbReference type="ARBA" id="ARBA00022989"/>
    </source>
</evidence>
<dbReference type="PROSITE" id="PS50928">
    <property type="entry name" value="ABC_TM1"/>
    <property type="match status" value="1"/>
</dbReference>